<dbReference type="Proteomes" id="UP000499080">
    <property type="component" value="Unassembled WGS sequence"/>
</dbReference>
<evidence type="ECO:0000313" key="1">
    <source>
        <dbReference type="EMBL" id="GBL79044.1"/>
    </source>
</evidence>
<keyword evidence="2" id="KW-1185">Reference proteome</keyword>
<sequence length="100" mass="11173">MHTTGRRACNPSRWSKILCLLVANPSPSGRKKLSPQLCDISVSVPSVPPIRSSSGHRLLLWQMRYPAFVFFVLYQSLKSDYTLLITLWKVPSAVATVVCV</sequence>
<accession>A0A4Y2AJC3</accession>
<gene>
    <name evidence="1" type="ORF">AVEN_48992_1</name>
</gene>
<dbReference type="EMBL" id="BGPR01000017">
    <property type="protein sequence ID" value="GBL79044.1"/>
    <property type="molecule type" value="Genomic_DNA"/>
</dbReference>
<organism evidence="1 2">
    <name type="scientific">Araneus ventricosus</name>
    <name type="common">Orbweaver spider</name>
    <name type="synonym">Epeira ventricosa</name>
    <dbReference type="NCBI Taxonomy" id="182803"/>
    <lineage>
        <taxon>Eukaryota</taxon>
        <taxon>Metazoa</taxon>
        <taxon>Ecdysozoa</taxon>
        <taxon>Arthropoda</taxon>
        <taxon>Chelicerata</taxon>
        <taxon>Arachnida</taxon>
        <taxon>Araneae</taxon>
        <taxon>Araneomorphae</taxon>
        <taxon>Entelegynae</taxon>
        <taxon>Araneoidea</taxon>
        <taxon>Araneidae</taxon>
        <taxon>Araneus</taxon>
    </lineage>
</organism>
<evidence type="ECO:0000313" key="2">
    <source>
        <dbReference type="Proteomes" id="UP000499080"/>
    </source>
</evidence>
<name>A0A4Y2AJC3_ARAVE</name>
<comment type="caution">
    <text evidence="1">The sequence shown here is derived from an EMBL/GenBank/DDBJ whole genome shotgun (WGS) entry which is preliminary data.</text>
</comment>
<reference evidence="1 2" key="1">
    <citation type="journal article" date="2019" name="Sci. Rep.">
        <title>Orb-weaving spider Araneus ventricosus genome elucidates the spidroin gene catalogue.</title>
        <authorList>
            <person name="Kono N."/>
            <person name="Nakamura H."/>
            <person name="Ohtoshi R."/>
            <person name="Moran D.A.P."/>
            <person name="Shinohara A."/>
            <person name="Yoshida Y."/>
            <person name="Fujiwara M."/>
            <person name="Mori M."/>
            <person name="Tomita M."/>
            <person name="Arakawa K."/>
        </authorList>
    </citation>
    <scope>NUCLEOTIDE SEQUENCE [LARGE SCALE GENOMIC DNA]</scope>
</reference>
<proteinExistence type="predicted"/>
<dbReference type="AlphaFoldDB" id="A0A4Y2AJC3"/>
<protein>
    <submittedName>
        <fullName evidence="1">Uncharacterized protein</fullName>
    </submittedName>
</protein>